<dbReference type="OMA" id="HGRICAI"/>
<keyword evidence="5" id="KW-1185">Reference proteome</keyword>
<dbReference type="eggNOG" id="KOG3857">
    <property type="taxonomic scope" value="Eukaryota"/>
</dbReference>
<dbReference type="Pfam" id="PF00465">
    <property type="entry name" value="Fe-ADH"/>
    <property type="match status" value="1"/>
</dbReference>
<evidence type="ECO:0000259" key="2">
    <source>
        <dbReference type="Pfam" id="PF00465"/>
    </source>
</evidence>
<reference evidence="4 5" key="1">
    <citation type="journal article" date="2012" name="PLoS Pathog.">
        <title>Diverse lifestyles and strategies of plant pathogenesis encoded in the genomes of eighteen Dothideomycetes fungi.</title>
        <authorList>
            <person name="Ohm R.A."/>
            <person name="Feau N."/>
            <person name="Henrissat B."/>
            <person name="Schoch C.L."/>
            <person name="Horwitz B.A."/>
            <person name="Barry K.W."/>
            <person name="Condon B.J."/>
            <person name="Copeland A.C."/>
            <person name="Dhillon B."/>
            <person name="Glaser F."/>
            <person name="Hesse C.N."/>
            <person name="Kosti I."/>
            <person name="LaButti K."/>
            <person name="Lindquist E.A."/>
            <person name="Lucas S."/>
            <person name="Salamov A.A."/>
            <person name="Bradshaw R.E."/>
            <person name="Ciuffetti L."/>
            <person name="Hamelin R.C."/>
            <person name="Kema G.H.J."/>
            <person name="Lawrence C."/>
            <person name="Scott J.A."/>
            <person name="Spatafora J.W."/>
            <person name="Turgeon B.G."/>
            <person name="de Wit P.J.G.M."/>
            <person name="Zhong S."/>
            <person name="Goodwin S.B."/>
            <person name="Grigoriev I.V."/>
        </authorList>
    </citation>
    <scope>NUCLEOTIDE SEQUENCE [LARGE SCALE GENOMIC DNA]</scope>
    <source>
        <strain evidence="5">C5 / ATCC 48332 / race O</strain>
    </source>
</reference>
<feature type="domain" description="Fe-containing alcohol dehydrogenase-like C-terminal" evidence="3">
    <location>
        <begin position="206"/>
        <end position="419"/>
    </location>
</feature>
<dbReference type="PANTHER" id="PTHR11496">
    <property type="entry name" value="ALCOHOL DEHYDROGENASE"/>
    <property type="match status" value="1"/>
</dbReference>
<evidence type="ECO:0000313" key="4">
    <source>
        <dbReference type="EMBL" id="EMD87532.1"/>
    </source>
</evidence>
<dbReference type="EMBL" id="KB445582">
    <property type="protein sequence ID" value="EMD87532.1"/>
    <property type="molecule type" value="Genomic_DNA"/>
</dbReference>
<dbReference type="InterPro" id="IPR001670">
    <property type="entry name" value="ADH_Fe/GldA"/>
</dbReference>
<keyword evidence="1" id="KW-0560">Oxidoreductase</keyword>
<dbReference type="HOGENOM" id="CLU_007207_0_2_1"/>
<feature type="domain" description="Alcohol dehydrogenase iron-type/glycerol dehydrogenase GldA" evidence="2">
    <location>
        <begin position="35"/>
        <end position="192"/>
    </location>
</feature>
<dbReference type="Proteomes" id="UP000016936">
    <property type="component" value="Unassembled WGS sequence"/>
</dbReference>
<dbReference type="OrthoDB" id="339764at2759"/>
<dbReference type="GO" id="GO:0005739">
    <property type="term" value="C:mitochondrion"/>
    <property type="evidence" value="ECO:0007669"/>
    <property type="project" value="TreeGrafter"/>
</dbReference>
<dbReference type="PANTHER" id="PTHR11496:SF107">
    <property type="entry name" value="ALCOHOL DEHYDROGENASE, PUTATIVE (AFU_ORTHOLOGUE AFUA_1G06800)-RELATED"/>
    <property type="match status" value="1"/>
</dbReference>
<accession>M2UHW4</accession>
<evidence type="ECO:0000256" key="1">
    <source>
        <dbReference type="ARBA" id="ARBA00023002"/>
    </source>
</evidence>
<dbReference type="Gene3D" id="3.40.50.1970">
    <property type="match status" value="1"/>
</dbReference>
<dbReference type="Pfam" id="PF25137">
    <property type="entry name" value="ADH_Fe_C"/>
    <property type="match status" value="1"/>
</dbReference>
<gene>
    <name evidence="4" type="ORF">COCHEDRAFT_1159816</name>
</gene>
<dbReference type="STRING" id="701091.M2UHW4"/>
<name>M2UHW4_COCH5</name>
<evidence type="ECO:0000259" key="3">
    <source>
        <dbReference type="Pfam" id="PF25137"/>
    </source>
</evidence>
<dbReference type="GO" id="GO:0046872">
    <property type="term" value="F:metal ion binding"/>
    <property type="evidence" value="ECO:0007669"/>
    <property type="project" value="InterPro"/>
</dbReference>
<protein>
    <submittedName>
        <fullName evidence="4">Uncharacterized protein</fullName>
    </submittedName>
</protein>
<dbReference type="CDD" id="cd08192">
    <property type="entry name" value="MAR-like"/>
    <property type="match status" value="1"/>
</dbReference>
<dbReference type="SUPFAM" id="SSF56796">
    <property type="entry name" value="Dehydroquinate synthase-like"/>
    <property type="match status" value="1"/>
</dbReference>
<sequence length="420" mass="45852">MQGYQEHHSHPSYLRKRKPHISDSLPFHKACAYHADVFGSLRTYIVVSKSISTTPALEALRSALGATKIAGIRYGITSHSPWEDVFELTEAIQAADADLIITLGGCSITDAVKLARLFVPNNVSTVSGAEKLFAKIRAGEFVEPAAIPVINVPTTLSGSEFTCAGGATDSNTGHKLVTMHKSMYADVVILDPRLSFGTPRKVWLSTGVRAIDHFIEGLYGNAAALFIDMHEELGIEVDKDIENIIVRALGNLLTSLLSIKNNWDDEKARLRAFMSVQECHRAGFNGIGASHGIGHQLGPLGVGHGETSCIILPWVLRYNWNHGSETLRRRLELATATFWEQENVAESLRSAGLISQEAELCDVVGTYINCLGLPRTLGEFSIKYEHLEGLAESAMKDWCTKVNPVPLNKDSVLEILHSAA</sequence>
<dbReference type="Gene3D" id="1.20.1090.10">
    <property type="entry name" value="Dehydroquinate synthase-like - alpha domain"/>
    <property type="match status" value="1"/>
</dbReference>
<organism evidence="4 5">
    <name type="scientific">Cochliobolus heterostrophus (strain C5 / ATCC 48332 / race O)</name>
    <name type="common">Southern corn leaf blight fungus</name>
    <name type="synonym">Bipolaris maydis</name>
    <dbReference type="NCBI Taxonomy" id="701091"/>
    <lineage>
        <taxon>Eukaryota</taxon>
        <taxon>Fungi</taxon>
        <taxon>Dikarya</taxon>
        <taxon>Ascomycota</taxon>
        <taxon>Pezizomycotina</taxon>
        <taxon>Dothideomycetes</taxon>
        <taxon>Pleosporomycetidae</taxon>
        <taxon>Pleosporales</taxon>
        <taxon>Pleosporineae</taxon>
        <taxon>Pleosporaceae</taxon>
        <taxon>Bipolaris</taxon>
    </lineage>
</organism>
<dbReference type="GO" id="GO:0004022">
    <property type="term" value="F:alcohol dehydrogenase (NAD+) activity"/>
    <property type="evidence" value="ECO:0007669"/>
    <property type="project" value="TreeGrafter"/>
</dbReference>
<proteinExistence type="predicted"/>
<reference evidence="5" key="2">
    <citation type="journal article" date="2013" name="PLoS Genet.">
        <title>Comparative genome structure, secondary metabolite, and effector coding capacity across Cochliobolus pathogens.</title>
        <authorList>
            <person name="Condon B.J."/>
            <person name="Leng Y."/>
            <person name="Wu D."/>
            <person name="Bushley K.E."/>
            <person name="Ohm R.A."/>
            <person name="Otillar R."/>
            <person name="Martin J."/>
            <person name="Schackwitz W."/>
            <person name="Grimwood J."/>
            <person name="MohdZainudin N."/>
            <person name="Xue C."/>
            <person name="Wang R."/>
            <person name="Manning V.A."/>
            <person name="Dhillon B."/>
            <person name="Tu Z.J."/>
            <person name="Steffenson B.J."/>
            <person name="Salamov A."/>
            <person name="Sun H."/>
            <person name="Lowry S."/>
            <person name="LaButti K."/>
            <person name="Han J."/>
            <person name="Copeland A."/>
            <person name="Lindquist E."/>
            <person name="Barry K."/>
            <person name="Schmutz J."/>
            <person name="Baker S.E."/>
            <person name="Ciuffetti L.M."/>
            <person name="Grigoriev I.V."/>
            <person name="Zhong S."/>
            <person name="Turgeon B.G."/>
        </authorList>
    </citation>
    <scope>NUCLEOTIDE SEQUENCE [LARGE SCALE GENOMIC DNA]</scope>
    <source>
        <strain evidence="5">C5 / ATCC 48332 / race O</strain>
    </source>
</reference>
<dbReference type="InterPro" id="IPR039697">
    <property type="entry name" value="Alcohol_dehydrogenase_Fe"/>
</dbReference>
<dbReference type="InterPro" id="IPR056798">
    <property type="entry name" value="ADH_Fe_C"/>
</dbReference>
<evidence type="ECO:0000313" key="5">
    <source>
        <dbReference type="Proteomes" id="UP000016936"/>
    </source>
</evidence>
<dbReference type="AlphaFoldDB" id="M2UHW4"/>